<proteinExistence type="predicted"/>
<keyword evidence="3" id="KW-1185">Reference proteome</keyword>
<reference evidence="2 3" key="2">
    <citation type="journal article" date="2012" name="Nature">
        <title>Insights into hominid evolution from the gorilla genome sequence.</title>
        <authorList>
            <person name="Scally A."/>
            <person name="Dutheil J.Y."/>
            <person name="Hillier L.W."/>
            <person name="Jordan G.E."/>
            <person name="Goodhead I."/>
            <person name="Herrero J."/>
            <person name="Hobolth A."/>
            <person name="Lappalainen T."/>
            <person name="Mailund T."/>
            <person name="Marques-Bonet T."/>
            <person name="McCarthy S."/>
            <person name="Montgomery S.H."/>
            <person name="Schwalie P.C."/>
            <person name="Tang Y.A."/>
            <person name="Ward M.C."/>
            <person name="Xue Y."/>
            <person name="Yngvadottir B."/>
            <person name="Alkan C."/>
            <person name="Andersen L.N."/>
            <person name="Ayub Q."/>
            <person name="Ball E.V."/>
            <person name="Beal K."/>
            <person name="Bradley B.J."/>
            <person name="Chen Y."/>
            <person name="Clee C.M."/>
            <person name="Fitzgerald S."/>
            <person name="Graves T.A."/>
            <person name="Gu Y."/>
            <person name="Heath P."/>
            <person name="Heger A."/>
            <person name="Karakoc E."/>
            <person name="Kolb-Kokocinski A."/>
            <person name="Laird G.K."/>
            <person name="Lunter G."/>
            <person name="Meader S."/>
            <person name="Mort M."/>
            <person name="Mullikin J.C."/>
            <person name="Munch K."/>
            <person name="O'Connor T.D."/>
            <person name="Phillips A.D."/>
            <person name="Prado-Martinez J."/>
            <person name="Rogers A.S."/>
            <person name="Sajjadian S."/>
            <person name="Schmidt D."/>
            <person name="Shaw K."/>
            <person name="Simpson J.T."/>
            <person name="Stenson P.D."/>
            <person name="Turner D.J."/>
            <person name="Vigilant L."/>
            <person name="Vilella A.J."/>
            <person name="Whitener W."/>
            <person name="Zhu B."/>
            <person name="Cooper D.N."/>
            <person name="de Jong P."/>
            <person name="Dermitzakis E.T."/>
            <person name="Eichler E.E."/>
            <person name="Flicek P."/>
            <person name="Goldman N."/>
            <person name="Mundy N.I."/>
            <person name="Ning Z."/>
            <person name="Odom D.T."/>
            <person name="Ponting C.P."/>
            <person name="Quail M.A."/>
            <person name="Ryder O.A."/>
            <person name="Searle S.M."/>
            <person name="Warren W.C."/>
            <person name="Wilson R.K."/>
            <person name="Schierup M.H."/>
            <person name="Rogers J."/>
            <person name="Tyler-Smith C."/>
            <person name="Durbin R."/>
        </authorList>
    </citation>
    <scope>NUCLEOTIDE SEQUENCE [LARGE SCALE GENOMIC DNA]</scope>
</reference>
<dbReference type="Ensembl" id="ENSGGOT00000062762.1">
    <property type="protein sequence ID" value="ENSGGOP00000036601.1"/>
    <property type="gene ID" value="ENSGGOG00000037540.1"/>
</dbReference>
<evidence type="ECO:0000313" key="3">
    <source>
        <dbReference type="Proteomes" id="UP000001519"/>
    </source>
</evidence>
<reference evidence="2" key="4">
    <citation type="submission" date="2025-09" db="UniProtKB">
        <authorList>
            <consortium name="Ensembl"/>
        </authorList>
    </citation>
    <scope>IDENTIFICATION</scope>
</reference>
<dbReference type="Bgee" id="ENSGGOG00000037540">
    <property type="expression patterns" value="Expressed in liver and 4 other cell types or tissues"/>
</dbReference>
<reference evidence="2" key="3">
    <citation type="submission" date="2025-08" db="UniProtKB">
        <authorList>
            <consortium name="Ensembl"/>
        </authorList>
    </citation>
    <scope>IDENTIFICATION</scope>
</reference>
<sequence>MQPVVQATPCHSIKTRLTDPMLQWLERMASSSSQPVAIFFPRGPLSMSGFSCHTGRSGCSWHPGTRGQAYCQTACSAQDSPRRRATSTVLSLRSPGLETLSAIGVALLRAPWAVLGEPVLSWKAESLTLLTHDPPPPTQECTPPLKPYLKYQDSPLPRSKDGRWDKL</sequence>
<accession>A0A2I2YNS9</accession>
<feature type="compositionally biased region" description="Basic and acidic residues" evidence="1">
    <location>
        <begin position="158"/>
        <end position="167"/>
    </location>
</feature>
<dbReference type="AlphaFoldDB" id="A0A2I2YNS9"/>
<dbReference type="Proteomes" id="UP000001519">
    <property type="component" value="Chromosome 5"/>
</dbReference>
<dbReference type="EMBL" id="CABD030035759">
    <property type="status" value="NOT_ANNOTATED_CDS"/>
    <property type="molecule type" value="Genomic_DNA"/>
</dbReference>
<name>A0A2I2YNS9_GORGO</name>
<reference evidence="3" key="1">
    <citation type="submission" date="2011-05" db="EMBL/GenBank/DDBJ databases">
        <title>Insights into the evolution of the great apes provided by the gorilla genome.</title>
        <authorList>
            <person name="Scally A."/>
        </authorList>
    </citation>
    <scope>NUCLEOTIDE SEQUENCE [LARGE SCALE GENOMIC DNA]</scope>
</reference>
<protein>
    <submittedName>
        <fullName evidence="2">Uncharacterized protein</fullName>
    </submittedName>
</protein>
<dbReference type="GeneTree" id="ENSGT00910000147331"/>
<feature type="region of interest" description="Disordered" evidence="1">
    <location>
        <begin position="131"/>
        <end position="167"/>
    </location>
</feature>
<dbReference type="OMA" id="ATPCHSI"/>
<evidence type="ECO:0000313" key="2">
    <source>
        <dbReference type="Ensembl" id="ENSGGOP00000036601.1"/>
    </source>
</evidence>
<evidence type="ECO:0000256" key="1">
    <source>
        <dbReference type="SAM" id="MobiDB-lite"/>
    </source>
</evidence>
<dbReference type="InParanoid" id="A0A2I2YNS9"/>
<organism evidence="2 3">
    <name type="scientific">Gorilla gorilla gorilla</name>
    <name type="common">Western lowland gorilla</name>
    <dbReference type="NCBI Taxonomy" id="9595"/>
    <lineage>
        <taxon>Eukaryota</taxon>
        <taxon>Metazoa</taxon>
        <taxon>Chordata</taxon>
        <taxon>Craniata</taxon>
        <taxon>Vertebrata</taxon>
        <taxon>Euteleostomi</taxon>
        <taxon>Mammalia</taxon>
        <taxon>Eutheria</taxon>
        <taxon>Euarchontoglires</taxon>
        <taxon>Primates</taxon>
        <taxon>Haplorrhini</taxon>
        <taxon>Catarrhini</taxon>
        <taxon>Hominidae</taxon>
        <taxon>Gorilla</taxon>
    </lineage>
</organism>